<accession>A0A3N3DSX1</accession>
<name>A0A3N3DSX1_9VIBR</name>
<dbReference type="AlphaFoldDB" id="A0A3N3DSX1"/>
<sequence>MTGEIVSSLSAIHPQIMAVLSEYKSNEFTIPEIRDELLRTTMQHKSKSTVRLFVSRHLNALVEKGLLISQGTHKQKVFSKNEQFDAQVQGTADKNVTNGSNLHENDTFFATLTNSQTQLKAELAMLFGEIEEYGSIIKQFPHAQNKVALLHQESKLNAATITGQITAITKTIELLQRDAS</sequence>
<reference evidence="1 2" key="1">
    <citation type="submission" date="2018-11" db="EMBL/GenBank/DDBJ databases">
        <title>Vibrio ponticus strain CAIM 1751 pathogenic for the snapper Lutjanus guttatus.</title>
        <authorList>
            <person name="Soto-Rodriguez S."/>
            <person name="Lozano-Olvera R."/>
            <person name="Gomez-Gil B."/>
        </authorList>
    </citation>
    <scope>NUCLEOTIDE SEQUENCE [LARGE SCALE GENOMIC DNA]</scope>
    <source>
        <strain evidence="1 2">CAIM 1751</strain>
    </source>
</reference>
<proteinExistence type="predicted"/>
<evidence type="ECO:0008006" key="3">
    <source>
        <dbReference type="Google" id="ProtNLM"/>
    </source>
</evidence>
<comment type="caution">
    <text evidence="1">The sequence shown here is derived from an EMBL/GenBank/DDBJ whole genome shotgun (WGS) entry which is preliminary data.</text>
</comment>
<evidence type="ECO:0000313" key="2">
    <source>
        <dbReference type="Proteomes" id="UP000278792"/>
    </source>
</evidence>
<dbReference type="EMBL" id="RKIK01000135">
    <property type="protein sequence ID" value="ROV57583.1"/>
    <property type="molecule type" value="Genomic_DNA"/>
</dbReference>
<dbReference type="Proteomes" id="UP000278792">
    <property type="component" value="Unassembled WGS sequence"/>
</dbReference>
<gene>
    <name evidence="1" type="ORF">EGH82_22415</name>
</gene>
<organism evidence="1 2">
    <name type="scientific">Vibrio ponticus</name>
    <dbReference type="NCBI Taxonomy" id="265668"/>
    <lineage>
        <taxon>Bacteria</taxon>
        <taxon>Pseudomonadati</taxon>
        <taxon>Pseudomonadota</taxon>
        <taxon>Gammaproteobacteria</taxon>
        <taxon>Vibrionales</taxon>
        <taxon>Vibrionaceae</taxon>
        <taxon>Vibrio</taxon>
    </lineage>
</organism>
<protein>
    <recommendedName>
        <fullName evidence="3">Transcriptional regulator VspR</fullName>
    </recommendedName>
</protein>
<evidence type="ECO:0000313" key="1">
    <source>
        <dbReference type="EMBL" id="ROV57583.1"/>
    </source>
</evidence>